<evidence type="ECO:0000313" key="10">
    <source>
        <dbReference type="Proteomes" id="UP000051697"/>
    </source>
</evidence>
<gene>
    <name evidence="9" type="ORF">FC70_GL000297</name>
</gene>
<evidence type="ECO:0000256" key="4">
    <source>
        <dbReference type="ARBA" id="ARBA00022989"/>
    </source>
</evidence>
<proteinExistence type="predicted"/>
<keyword evidence="3 7" id="KW-0812">Transmembrane</keyword>
<dbReference type="PANTHER" id="PTHR33885:SF3">
    <property type="entry name" value="PHAGE SHOCK PROTEIN C"/>
    <property type="match status" value="1"/>
</dbReference>
<feature type="domain" description="Phage shock protein PspC N-terminal" evidence="8">
    <location>
        <begin position="8"/>
        <end position="65"/>
    </location>
</feature>
<feature type="transmembrane region" description="Helical" evidence="7">
    <location>
        <begin position="38"/>
        <end position="63"/>
    </location>
</feature>
<keyword evidence="5 7" id="KW-0472">Membrane</keyword>
<dbReference type="Proteomes" id="UP000051697">
    <property type="component" value="Unassembled WGS sequence"/>
</dbReference>
<dbReference type="OrthoDB" id="9815286at2"/>
<dbReference type="InterPro" id="IPR007168">
    <property type="entry name" value="Phageshock_PspC_N"/>
</dbReference>
<sequence length="107" mass="12071">MRSKEKHRLTKSYTNRVLSGSIGGLSEFFGIKANYLRVAFVILTALTHFIPGVLIYILLMVIIPADPNKPDLSSLFSNFGFNNGDKTTTNEKAERKVIHDVDERDEK</sequence>
<organism evidence="9 10">
    <name type="scientific">Paucilactobacillus oligofermentans DSM 15707 = LMG 22743</name>
    <dbReference type="NCBI Taxonomy" id="1423778"/>
    <lineage>
        <taxon>Bacteria</taxon>
        <taxon>Bacillati</taxon>
        <taxon>Bacillota</taxon>
        <taxon>Bacilli</taxon>
        <taxon>Lactobacillales</taxon>
        <taxon>Lactobacillaceae</taxon>
        <taxon>Paucilactobacillus</taxon>
    </lineage>
</organism>
<evidence type="ECO:0000256" key="3">
    <source>
        <dbReference type="ARBA" id="ARBA00022692"/>
    </source>
</evidence>
<evidence type="ECO:0000256" key="5">
    <source>
        <dbReference type="ARBA" id="ARBA00023136"/>
    </source>
</evidence>
<evidence type="ECO:0000256" key="2">
    <source>
        <dbReference type="ARBA" id="ARBA00022475"/>
    </source>
</evidence>
<reference evidence="9 10" key="1">
    <citation type="journal article" date="2015" name="Genome Announc.">
        <title>Expanding the biotechnology potential of lactobacilli through comparative genomics of 213 strains and associated genera.</title>
        <authorList>
            <person name="Sun Z."/>
            <person name="Harris H.M."/>
            <person name="McCann A."/>
            <person name="Guo C."/>
            <person name="Argimon S."/>
            <person name="Zhang W."/>
            <person name="Yang X."/>
            <person name="Jeffery I.B."/>
            <person name="Cooney J.C."/>
            <person name="Kagawa T.F."/>
            <person name="Liu W."/>
            <person name="Song Y."/>
            <person name="Salvetti E."/>
            <person name="Wrobel A."/>
            <person name="Rasinkangas P."/>
            <person name="Parkhill J."/>
            <person name="Rea M.C."/>
            <person name="O'Sullivan O."/>
            <person name="Ritari J."/>
            <person name="Douillard F.P."/>
            <person name="Paul Ross R."/>
            <person name="Yang R."/>
            <person name="Briner A.E."/>
            <person name="Felis G.E."/>
            <person name="de Vos W.M."/>
            <person name="Barrangou R."/>
            <person name="Klaenhammer T.R."/>
            <person name="Caufield P.W."/>
            <person name="Cui Y."/>
            <person name="Zhang H."/>
            <person name="O'Toole P.W."/>
        </authorList>
    </citation>
    <scope>NUCLEOTIDE SEQUENCE [LARGE SCALE GENOMIC DNA]</scope>
    <source>
        <strain evidence="9 10">DSM 15707</strain>
    </source>
</reference>
<keyword evidence="4 7" id="KW-1133">Transmembrane helix</keyword>
<dbReference type="EMBL" id="AZFE01000003">
    <property type="protein sequence ID" value="KRL57826.1"/>
    <property type="molecule type" value="Genomic_DNA"/>
</dbReference>
<evidence type="ECO:0000256" key="6">
    <source>
        <dbReference type="SAM" id="MobiDB-lite"/>
    </source>
</evidence>
<dbReference type="GO" id="GO:0005886">
    <property type="term" value="C:plasma membrane"/>
    <property type="evidence" value="ECO:0007669"/>
    <property type="project" value="UniProtKB-SubCell"/>
</dbReference>
<evidence type="ECO:0000313" key="9">
    <source>
        <dbReference type="EMBL" id="KRL57826.1"/>
    </source>
</evidence>
<dbReference type="AlphaFoldDB" id="A0A0R1RUE8"/>
<dbReference type="InterPro" id="IPR052027">
    <property type="entry name" value="PspC"/>
</dbReference>
<accession>A0A0R1RUE8</accession>
<dbReference type="PANTHER" id="PTHR33885">
    <property type="entry name" value="PHAGE SHOCK PROTEIN C"/>
    <property type="match status" value="1"/>
</dbReference>
<feature type="compositionally biased region" description="Basic and acidic residues" evidence="6">
    <location>
        <begin position="88"/>
        <end position="107"/>
    </location>
</feature>
<dbReference type="KEGG" id="lol:LACOL_1396"/>
<comment type="caution">
    <text evidence="9">The sequence shown here is derived from an EMBL/GenBank/DDBJ whole genome shotgun (WGS) entry which is preliminary data.</text>
</comment>
<comment type="subcellular location">
    <subcellularLocation>
        <location evidence="1">Cell membrane</location>
        <topology evidence="1">Single-pass membrane protein</topology>
    </subcellularLocation>
</comment>
<evidence type="ECO:0000259" key="8">
    <source>
        <dbReference type="Pfam" id="PF04024"/>
    </source>
</evidence>
<name>A0A0R1RUE8_9LACO</name>
<dbReference type="PATRIC" id="fig|1423778.4.peg.316"/>
<feature type="region of interest" description="Disordered" evidence="6">
    <location>
        <begin position="81"/>
        <end position="107"/>
    </location>
</feature>
<dbReference type="RefSeq" id="WP_057889252.1">
    <property type="nucleotide sequence ID" value="NZ_AZFE01000003.1"/>
</dbReference>
<evidence type="ECO:0000256" key="1">
    <source>
        <dbReference type="ARBA" id="ARBA00004162"/>
    </source>
</evidence>
<keyword evidence="2" id="KW-1003">Cell membrane</keyword>
<dbReference type="Pfam" id="PF04024">
    <property type="entry name" value="PspC"/>
    <property type="match status" value="1"/>
</dbReference>
<keyword evidence="10" id="KW-1185">Reference proteome</keyword>
<protein>
    <recommendedName>
        <fullName evidence="8">Phage shock protein PspC N-terminal domain-containing protein</fullName>
    </recommendedName>
</protein>
<dbReference type="STRING" id="1423778.FC70_GL000297"/>
<evidence type="ECO:0000256" key="7">
    <source>
        <dbReference type="SAM" id="Phobius"/>
    </source>
</evidence>